<comment type="caution">
    <text evidence="2">The sequence shown here is derived from an EMBL/GenBank/DDBJ whole genome shotgun (WGS) entry which is preliminary data.</text>
</comment>
<dbReference type="InterPro" id="IPR010024">
    <property type="entry name" value="CHP16711"/>
</dbReference>
<dbReference type="InterPro" id="IPR023385">
    <property type="entry name" value="YopX-like_C"/>
</dbReference>
<dbReference type="AlphaFoldDB" id="A0AAW8REX5"/>
<dbReference type="NCBIfam" id="TIGR01671">
    <property type="entry name" value="phage_TIGR01671"/>
    <property type="match status" value="1"/>
</dbReference>
<accession>A0AAW8REX5</accession>
<dbReference type="EMBL" id="JALRMR010000032">
    <property type="protein sequence ID" value="MDT1975475.1"/>
    <property type="molecule type" value="Genomic_DNA"/>
</dbReference>
<dbReference type="RefSeq" id="WP_311781080.1">
    <property type="nucleotide sequence ID" value="NZ_JALRMR010000032.1"/>
</dbReference>
<dbReference type="InterPro" id="IPR019096">
    <property type="entry name" value="YopX_protein"/>
</dbReference>
<protein>
    <submittedName>
        <fullName evidence="2">YopX family protein</fullName>
    </submittedName>
</protein>
<evidence type="ECO:0000259" key="1">
    <source>
        <dbReference type="Pfam" id="PF09643"/>
    </source>
</evidence>
<gene>
    <name evidence="2" type="ORF">MX635_13790</name>
</gene>
<dbReference type="Proteomes" id="UP001249945">
    <property type="component" value="Unassembled WGS sequence"/>
</dbReference>
<sequence>MREIKFRAWDKTRKQIFQVTNIDLLCERVEIWVSLIATVLRFSEIELMQYTGLKDKNGVEIYEGDIVSVTFEGTHFFNSEVKWFGNNGYPAFDIEAPRTFYFDSNVLSCISNVSEYEIEVIGNKFDNPELLEG</sequence>
<organism evidence="2 3">
    <name type="scientific">Carnobacterium divergens</name>
    <name type="common">Lactobacillus divergens</name>
    <dbReference type="NCBI Taxonomy" id="2748"/>
    <lineage>
        <taxon>Bacteria</taxon>
        <taxon>Bacillati</taxon>
        <taxon>Bacillota</taxon>
        <taxon>Bacilli</taxon>
        <taxon>Lactobacillales</taxon>
        <taxon>Carnobacteriaceae</taxon>
        <taxon>Carnobacterium</taxon>
    </lineage>
</organism>
<name>A0AAW8REX5_CARDV</name>
<reference evidence="2" key="1">
    <citation type="submission" date="2022-04" db="EMBL/GenBank/DDBJ databases">
        <title>Draft genome sequences of lactic acid bacteria (LAB) strains involved in meat spoilage.</title>
        <authorList>
            <person name="Palevich N."/>
        </authorList>
    </citation>
    <scope>NUCLEOTIDE SEQUENCE</scope>
    <source>
        <strain evidence="2">9-14</strain>
    </source>
</reference>
<evidence type="ECO:0000313" key="2">
    <source>
        <dbReference type="EMBL" id="MDT1975475.1"/>
    </source>
</evidence>
<proteinExistence type="predicted"/>
<dbReference type="Pfam" id="PF09643">
    <property type="entry name" value="YopX"/>
    <property type="match status" value="1"/>
</dbReference>
<dbReference type="Gene3D" id="2.30.30.290">
    <property type="entry name" value="YopX-like domains"/>
    <property type="match status" value="1"/>
</dbReference>
<evidence type="ECO:0000313" key="3">
    <source>
        <dbReference type="Proteomes" id="UP001249945"/>
    </source>
</evidence>
<dbReference type="SUPFAM" id="SSF159006">
    <property type="entry name" value="YopX-like"/>
    <property type="match status" value="1"/>
</dbReference>
<feature type="domain" description="YopX protein" evidence="1">
    <location>
        <begin position="5"/>
        <end position="132"/>
    </location>
</feature>